<keyword evidence="2" id="KW-1185">Reference proteome</keyword>
<evidence type="ECO:0000313" key="1">
    <source>
        <dbReference type="EMBL" id="EFX84804.1"/>
    </source>
</evidence>
<protein>
    <recommendedName>
        <fullName evidence="3">Ribosomal protein 63, mitochondrial</fullName>
    </recommendedName>
</protein>
<dbReference type="Proteomes" id="UP000000305">
    <property type="component" value="Unassembled WGS sequence"/>
</dbReference>
<dbReference type="FunCoup" id="E9G6U3">
    <property type="interactions" value="134"/>
</dbReference>
<dbReference type="eggNOG" id="ENOG502S44A">
    <property type="taxonomic scope" value="Eukaryota"/>
</dbReference>
<dbReference type="PANTHER" id="PTHR14520">
    <property type="entry name" value="MITOCHONDRIAL RIBOSOMAL PROTEIN 63"/>
    <property type="match status" value="1"/>
</dbReference>
<proteinExistence type="predicted"/>
<dbReference type="GO" id="GO:0003735">
    <property type="term" value="F:structural constituent of ribosome"/>
    <property type="evidence" value="ECO:0000318"/>
    <property type="project" value="GO_Central"/>
</dbReference>
<dbReference type="OrthoDB" id="6019958at2759"/>
<organism evidence="1 2">
    <name type="scientific">Daphnia pulex</name>
    <name type="common">Water flea</name>
    <dbReference type="NCBI Taxonomy" id="6669"/>
    <lineage>
        <taxon>Eukaryota</taxon>
        <taxon>Metazoa</taxon>
        <taxon>Ecdysozoa</taxon>
        <taxon>Arthropoda</taxon>
        <taxon>Crustacea</taxon>
        <taxon>Branchiopoda</taxon>
        <taxon>Diplostraca</taxon>
        <taxon>Cladocera</taxon>
        <taxon>Anomopoda</taxon>
        <taxon>Daphniidae</taxon>
        <taxon>Daphnia</taxon>
    </lineage>
</organism>
<dbReference type="HOGENOM" id="CLU_175792_0_0_1"/>
<reference evidence="1 2" key="1">
    <citation type="journal article" date="2011" name="Science">
        <title>The ecoresponsive genome of Daphnia pulex.</title>
        <authorList>
            <person name="Colbourne J.K."/>
            <person name="Pfrender M.E."/>
            <person name="Gilbert D."/>
            <person name="Thomas W.K."/>
            <person name="Tucker A."/>
            <person name="Oakley T.H."/>
            <person name="Tokishita S."/>
            <person name="Aerts A."/>
            <person name="Arnold G.J."/>
            <person name="Basu M.K."/>
            <person name="Bauer D.J."/>
            <person name="Caceres C.E."/>
            <person name="Carmel L."/>
            <person name="Casola C."/>
            <person name="Choi J.H."/>
            <person name="Detter J.C."/>
            <person name="Dong Q."/>
            <person name="Dusheyko S."/>
            <person name="Eads B.D."/>
            <person name="Frohlich T."/>
            <person name="Geiler-Samerotte K.A."/>
            <person name="Gerlach D."/>
            <person name="Hatcher P."/>
            <person name="Jogdeo S."/>
            <person name="Krijgsveld J."/>
            <person name="Kriventseva E.V."/>
            <person name="Kultz D."/>
            <person name="Laforsch C."/>
            <person name="Lindquist E."/>
            <person name="Lopez J."/>
            <person name="Manak J.R."/>
            <person name="Muller J."/>
            <person name="Pangilinan J."/>
            <person name="Patwardhan R.P."/>
            <person name="Pitluck S."/>
            <person name="Pritham E.J."/>
            <person name="Rechtsteiner A."/>
            <person name="Rho M."/>
            <person name="Rogozin I.B."/>
            <person name="Sakarya O."/>
            <person name="Salamov A."/>
            <person name="Schaack S."/>
            <person name="Shapiro H."/>
            <person name="Shiga Y."/>
            <person name="Skalitzky C."/>
            <person name="Smith Z."/>
            <person name="Souvorov A."/>
            <person name="Sung W."/>
            <person name="Tang Z."/>
            <person name="Tsuchiya D."/>
            <person name="Tu H."/>
            <person name="Vos H."/>
            <person name="Wang M."/>
            <person name="Wolf Y.I."/>
            <person name="Yamagata H."/>
            <person name="Yamada T."/>
            <person name="Ye Y."/>
            <person name="Shaw J.R."/>
            <person name="Andrews J."/>
            <person name="Crease T.J."/>
            <person name="Tang H."/>
            <person name="Lucas S.M."/>
            <person name="Robertson H.M."/>
            <person name="Bork P."/>
            <person name="Koonin E.V."/>
            <person name="Zdobnov E.M."/>
            <person name="Grigoriev I.V."/>
            <person name="Lynch M."/>
            <person name="Boore J.L."/>
        </authorList>
    </citation>
    <scope>NUCLEOTIDE SEQUENCE [LARGE SCALE GENOMIC DNA]</scope>
</reference>
<dbReference type="AlphaFoldDB" id="E9G6U3"/>
<dbReference type="PhylomeDB" id="E9G6U3"/>
<gene>
    <name evidence="1" type="ORF">DAPPUDRAFT_92293</name>
</gene>
<dbReference type="Pfam" id="PF14978">
    <property type="entry name" value="MRP-63"/>
    <property type="match status" value="1"/>
</dbReference>
<dbReference type="PANTHER" id="PTHR14520:SF4">
    <property type="entry name" value="LARGE RIBOSOMAL SUBUNIT PROTEIN ML63"/>
    <property type="match status" value="1"/>
</dbReference>
<dbReference type="GO" id="GO:0005761">
    <property type="term" value="C:mitochondrial ribosome"/>
    <property type="evidence" value="ECO:0000318"/>
    <property type="project" value="GO_Central"/>
</dbReference>
<sequence length="96" mass="11502">MPPGNIWGGKHRMVYKHNEENGDRLRKRFAIEEQTMFFLRHSFLTQEEESGFSRSLGKHEKWLADKIYLKQSRPYKPHVTLEERLEGPLMASNKWD</sequence>
<dbReference type="KEGG" id="dpx:DAPPUDRAFT_92293"/>
<evidence type="ECO:0000313" key="2">
    <source>
        <dbReference type="Proteomes" id="UP000000305"/>
    </source>
</evidence>
<dbReference type="OMA" id="MPPGNIW"/>
<name>E9G6U3_DAPPU</name>
<dbReference type="EMBL" id="GL732533">
    <property type="protein sequence ID" value="EFX84804.1"/>
    <property type="molecule type" value="Genomic_DNA"/>
</dbReference>
<evidence type="ECO:0008006" key="3">
    <source>
        <dbReference type="Google" id="ProtNLM"/>
    </source>
</evidence>
<dbReference type="InterPro" id="IPR016576">
    <property type="entry name" value="Ribosomal_mL63"/>
</dbReference>
<accession>E9G6U3</accession>
<dbReference type="InParanoid" id="E9G6U3"/>